<evidence type="ECO:0000313" key="6">
    <source>
        <dbReference type="Proteomes" id="UP000224854"/>
    </source>
</evidence>
<gene>
    <name evidence="5" type="ORF">CDD82_4017</name>
</gene>
<evidence type="ECO:0000256" key="3">
    <source>
        <dbReference type="ARBA" id="ARBA00030602"/>
    </source>
</evidence>
<proteinExistence type="inferred from homology"/>
<reference evidence="5 6" key="1">
    <citation type="submission" date="2017-06" db="EMBL/GenBank/DDBJ databases">
        <title>Ant-infecting Ophiocordyceps genomes reveal a high diversity of potential behavioral manipulation genes and a possible major role for enterotoxins.</title>
        <authorList>
            <person name="De Bekker C."/>
            <person name="Evans H.C."/>
            <person name="Brachmann A."/>
            <person name="Hughes D.P."/>
        </authorList>
    </citation>
    <scope>NUCLEOTIDE SEQUENCE [LARGE SCALE GENOMIC DNA]</scope>
    <source>
        <strain evidence="5 6">1348a</strain>
    </source>
</reference>
<accession>A0A2C5ZT23</accession>
<dbReference type="AlphaFoldDB" id="A0A2C5ZT23"/>
<dbReference type="Gene3D" id="3.10.490.10">
    <property type="entry name" value="Gamma-glutamyl cyclotransferase-like"/>
    <property type="match status" value="1"/>
</dbReference>
<name>A0A2C5ZT23_9HYPO</name>
<evidence type="ECO:0000256" key="1">
    <source>
        <dbReference type="ARBA" id="ARBA00008861"/>
    </source>
</evidence>
<comment type="caution">
    <text evidence="5">The sequence shown here is derived from an EMBL/GenBank/DDBJ whole genome shotgun (WGS) entry which is preliminary data.</text>
</comment>
<protein>
    <recommendedName>
        <fullName evidence="3">Putative gamma-glutamylcyclotransferase</fullName>
    </recommendedName>
</protein>
<dbReference type="GO" id="GO:0016740">
    <property type="term" value="F:transferase activity"/>
    <property type="evidence" value="ECO:0007669"/>
    <property type="project" value="UniProtKB-KW"/>
</dbReference>
<dbReference type="InterPro" id="IPR036568">
    <property type="entry name" value="GGCT-like_sf"/>
</dbReference>
<evidence type="ECO:0000313" key="5">
    <source>
        <dbReference type="EMBL" id="PHH83002.1"/>
    </source>
</evidence>
<sequence length="136" mass="15213">MSGENSAFFYGTLMAPEVFFTVCVGAASPPKAICDLYTFTPAILHDHCRHRVRDVDYPAVVPENGHTVRGIYATGLTAANIDKLDMFEGSEYERVKVKVQLLDNKGQEVVDNSRDAFVYIFILPALLDRQGLCPWR</sequence>
<dbReference type="InterPro" id="IPR045038">
    <property type="entry name" value="AIG2-like"/>
</dbReference>
<dbReference type="CDD" id="cd06661">
    <property type="entry name" value="GGCT_like"/>
    <property type="match status" value="1"/>
</dbReference>
<keyword evidence="2" id="KW-0808">Transferase</keyword>
<dbReference type="SUPFAM" id="SSF110857">
    <property type="entry name" value="Gamma-glutamyl cyclotransferase-like"/>
    <property type="match status" value="1"/>
</dbReference>
<keyword evidence="6" id="KW-1185">Reference proteome</keyword>
<dbReference type="PANTHER" id="PTHR31544">
    <property type="entry name" value="AIG2-LIKE PROTEIN D"/>
    <property type="match status" value="1"/>
</dbReference>
<comment type="similarity">
    <text evidence="1">Belongs to the gamma-glutamylcyclotransferase family.</text>
</comment>
<dbReference type="PANTHER" id="PTHR31544:SF2">
    <property type="entry name" value="AIG2-LIKE PROTEIN D"/>
    <property type="match status" value="1"/>
</dbReference>
<evidence type="ECO:0000256" key="2">
    <source>
        <dbReference type="ARBA" id="ARBA00022679"/>
    </source>
</evidence>
<dbReference type="OrthoDB" id="1044435at2759"/>
<dbReference type="EMBL" id="NJEU01000032">
    <property type="protein sequence ID" value="PHH83002.1"/>
    <property type="molecule type" value="Genomic_DNA"/>
</dbReference>
<dbReference type="InterPro" id="IPR009288">
    <property type="entry name" value="AIG2-like_dom"/>
</dbReference>
<dbReference type="Pfam" id="PF06094">
    <property type="entry name" value="GGACT"/>
    <property type="match status" value="1"/>
</dbReference>
<feature type="domain" description="Gamma-glutamylcyclotransferase AIG2-like" evidence="4">
    <location>
        <begin position="8"/>
        <end position="121"/>
    </location>
</feature>
<evidence type="ECO:0000259" key="4">
    <source>
        <dbReference type="Pfam" id="PF06094"/>
    </source>
</evidence>
<dbReference type="Proteomes" id="UP000224854">
    <property type="component" value="Unassembled WGS sequence"/>
</dbReference>
<dbReference type="InterPro" id="IPR013024">
    <property type="entry name" value="GGCT-like"/>
</dbReference>
<organism evidence="5 6">
    <name type="scientific">Ophiocordyceps australis</name>
    <dbReference type="NCBI Taxonomy" id="1399860"/>
    <lineage>
        <taxon>Eukaryota</taxon>
        <taxon>Fungi</taxon>
        <taxon>Dikarya</taxon>
        <taxon>Ascomycota</taxon>
        <taxon>Pezizomycotina</taxon>
        <taxon>Sordariomycetes</taxon>
        <taxon>Hypocreomycetidae</taxon>
        <taxon>Hypocreales</taxon>
        <taxon>Ophiocordycipitaceae</taxon>
        <taxon>Ophiocordyceps</taxon>
    </lineage>
</organism>